<dbReference type="EMBL" id="AVOT02060674">
    <property type="protein sequence ID" value="MBW0554111.1"/>
    <property type="molecule type" value="Genomic_DNA"/>
</dbReference>
<keyword evidence="2" id="KW-1185">Reference proteome</keyword>
<evidence type="ECO:0000313" key="2">
    <source>
        <dbReference type="Proteomes" id="UP000765509"/>
    </source>
</evidence>
<accession>A0A9Q3J220</accession>
<dbReference type="OrthoDB" id="2505141at2759"/>
<dbReference type="Proteomes" id="UP000765509">
    <property type="component" value="Unassembled WGS sequence"/>
</dbReference>
<gene>
    <name evidence="1" type="ORF">O181_093826</name>
</gene>
<organism evidence="1 2">
    <name type="scientific">Austropuccinia psidii MF-1</name>
    <dbReference type="NCBI Taxonomy" id="1389203"/>
    <lineage>
        <taxon>Eukaryota</taxon>
        <taxon>Fungi</taxon>
        <taxon>Dikarya</taxon>
        <taxon>Basidiomycota</taxon>
        <taxon>Pucciniomycotina</taxon>
        <taxon>Pucciniomycetes</taxon>
        <taxon>Pucciniales</taxon>
        <taxon>Sphaerophragmiaceae</taxon>
        <taxon>Austropuccinia</taxon>
    </lineage>
</organism>
<name>A0A9Q3J220_9BASI</name>
<sequence length="269" mass="30434">MSQQLFANCKTNPNHHYALHVKAQLSWWGPLRGISENSGERLNGFLQRMKNNGQADKFGLTIMKSFCQWQRLFTTMPLHPNKSKCEESELDFQLNWSLYIQLLDCLKKTSPEMCDYSNLPHPKGANIFLNYAKELRSIECGKGPSIFKVLNKPPNNIIKYKATHGNVLHGAVAHILKVCSTDNTYVFLVVKTMKKIHHASNTLDVILKRLSIVHCERGLVNDLVKAENVSGICAYRNLPAWSLDQKDPTIMVHVLKDCESGPTSELTSV</sequence>
<dbReference type="AlphaFoldDB" id="A0A9Q3J220"/>
<evidence type="ECO:0000313" key="1">
    <source>
        <dbReference type="EMBL" id="MBW0554111.1"/>
    </source>
</evidence>
<proteinExistence type="predicted"/>
<protein>
    <submittedName>
        <fullName evidence="1">Uncharacterized protein</fullName>
    </submittedName>
</protein>
<reference evidence="1" key="1">
    <citation type="submission" date="2021-03" db="EMBL/GenBank/DDBJ databases">
        <title>Draft genome sequence of rust myrtle Austropuccinia psidii MF-1, a brazilian biotype.</title>
        <authorList>
            <person name="Quecine M.C."/>
            <person name="Pachon D.M.R."/>
            <person name="Bonatelli M.L."/>
            <person name="Correr F.H."/>
            <person name="Franceschini L.M."/>
            <person name="Leite T.F."/>
            <person name="Margarido G.R.A."/>
            <person name="Almeida C.A."/>
            <person name="Ferrarezi J.A."/>
            <person name="Labate C.A."/>
        </authorList>
    </citation>
    <scope>NUCLEOTIDE SEQUENCE</scope>
    <source>
        <strain evidence="1">MF-1</strain>
    </source>
</reference>
<comment type="caution">
    <text evidence="1">The sequence shown here is derived from an EMBL/GenBank/DDBJ whole genome shotgun (WGS) entry which is preliminary data.</text>
</comment>